<comment type="caution">
    <text evidence="2">The sequence shown here is derived from an EMBL/GenBank/DDBJ whole genome shotgun (WGS) entry which is preliminary data.</text>
</comment>
<evidence type="ECO:0000256" key="1">
    <source>
        <dbReference type="ARBA" id="ARBA00023239"/>
    </source>
</evidence>
<evidence type="ECO:0000313" key="3">
    <source>
        <dbReference type="Proteomes" id="UP001567538"/>
    </source>
</evidence>
<name>A0ABD1GK56_SALDI</name>
<gene>
    <name evidence="2" type="ORF">AAHA92_21243</name>
</gene>
<evidence type="ECO:0000313" key="2">
    <source>
        <dbReference type="EMBL" id="KAL1544382.1"/>
    </source>
</evidence>
<dbReference type="Pfam" id="PF07977">
    <property type="entry name" value="FabA"/>
    <property type="match status" value="1"/>
</dbReference>
<dbReference type="EMBL" id="JBEAFC010000008">
    <property type="protein sequence ID" value="KAL1544382.1"/>
    <property type="molecule type" value="Genomic_DNA"/>
</dbReference>
<dbReference type="GO" id="GO:0019171">
    <property type="term" value="F:(3R)-hydroxyacyl-[acyl-carrier-protein] dehydratase activity"/>
    <property type="evidence" value="ECO:0007669"/>
    <property type="project" value="UniProtKB-EC"/>
</dbReference>
<dbReference type="CDD" id="cd01288">
    <property type="entry name" value="FabZ"/>
    <property type="match status" value="1"/>
</dbReference>
<reference evidence="2 3" key="1">
    <citation type="submission" date="2024-06" db="EMBL/GenBank/DDBJ databases">
        <title>A chromosome level genome sequence of Diviner's sage (Salvia divinorum).</title>
        <authorList>
            <person name="Ford S.A."/>
            <person name="Ro D.-K."/>
            <person name="Ness R.W."/>
            <person name="Phillips M.A."/>
        </authorList>
    </citation>
    <scope>NUCLEOTIDE SEQUENCE [LARGE SCALE GENOMIC DNA]</scope>
    <source>
        <strain evidence="2">SAF-2024a</strain>
        <tissue evidence="2">Leaf</tissue>
    </source>
</reference>
<sequence length="119" mass="13346">MASSPTFCLRAFKEDPPHFCRQLTSTGDSSSSADTPIELKYPAFPMVMDINQIREILPHRFPFLLVDRVIEYNPGVSAVGIKNVTINDNFFPGHFPERPIMPGVLMVEVSHLIAFVARV</sequence>
<proteinExistence type="predicted"/>
<dbReference type="SUPFAM" id="SSF54637">
    <property type="entry name" value="Thioesterase/thiol ester dehydrase-isomerase"/>
    <property type="match status" value="1"/>
</dbReference>
<dbReference type="Proteomes" id="UP001567538">
    <property type="component" value="Unassembled WGS sequence"/>
</dbReference>
<organism evidence="2 3">
    <name type="scientific">Salvia divinorum</name>
    <name type="common">Maria pastora</name>
    <name type="synonym">Diviner's sage</name>
    <dbReference type="NCBI Taxonomy" id="28513"/>
    <lineage>
        <taxon>Eukaryota</taxon>
        <taxon>Viridiplantae</taxon>
        <taxon>Streptophyta</taxon>
        <taxon>Embryophyta</taxon>
        <taxon>Tracheophyta</taxon>
        <taxon>Spermatophyta</taxon>
        <taxon>Magnoliopsida</taxon>
        <taxon>eudicotyledons</taxon>
        <taxon>Gunneridae</taxon>
        <taxon>Pentapetalae</taxon>
        <taxon>asterids</taxon>
        <taxon>lamiids</taxon>
        <taxon>Lamiales</taxon>
        <taxon>Lamiaceae</taxon>
        <taxon>Nepetoideae</taxon>
        <taxon>Mentheae</taxon>
        <taxon>Salviinae</taxon>
        <taxon>Salvia</taxon>
        <taxon>Salvia subgen. Calosphace</taxon>
    </lineage>
</organism>
<keyword evidence="3" id="KW-1185">Reference proteome</keyword>
<keyword evidence="1 2" id="KW-0456">Lyase</keyword>
<accession>A0ABD1GK56</accession>
<dbReference type="InterPro" id="IPR029069">
    <property type="entry name" value="HotDog_dom_sf"/>
</dbReference>
<dbReference type="EC" id="4.2.1.59" evidence="2"/>
<dbReference type="Gene3D" id="3.10.129.10">
    <property type="entry name" value="Hotdog Thioesterase"/>
    <property type="match status" value="1"/>
</dbReference>
<dbReference type="AlphaFoldDB" id="A0ABD1GK56"/>
<dbReference type="InterPro" id="IPR013114">
    <property type="entry name" value="FabA_FabZ"/>
</dbReference>
<dbReference type="PANTHER" id="PTHR30272">
    <property type="entry name" value="3-HYDROXYACYL-[ACYL-CARRIER-PROTEIN] DEHYDRATASE"/>
    <property type="match status" value="1"/>
</dbReference>
<dbReference type="PANTHER" id="PTHR30272:SF1">
    <property type="entry name" value="3-HYDROXYACYL-[ACYL-CARRIER-PROTEIN] DEHYDRATASE"/>
    <property type="match status" value="1"/>
</dbReference>
<protein>
    <submittedName>
        <fullName evidence="2">3-hydroxyacyl-[acyl-carrier-protein] dehydratase</fullName>
        <ecNumber evidence="2">4.2.1.59</ecNumber>
    </submittedName>
</protein>